<dbReference type="EMBL" id="BAABRL010000008">
    <property type="protein sequence ID" value="GAA5496502.1"/>
    <property type="molecule type" value="Genomic_DNA"/>
</dbReference>
<evidence type="ECO:0000313" key="3">
    <source>
        <dbReference type="Proteomes" id="UP001424741"/>
    </source>
</evidence>
<proteinExistence type="predicted"/>
<dbReference type="Gene3D" id="2.60.120.200">
    <property type="match status" value="1"/>
</dbReference>
<name>A0ABP9V575_9BACT</name>
<dbReference type="RefSeq" id="WP_346189169.1">
    <property type="nucleotide sequence ID" value="NZ_BAABRL010000008.1"/>
</dbReference>
<sequence>MKILPTSLFSLLVLTGSSHAALLLHYAFDEGSGTTVTDSSGNGRDLTLNGGSTWNATGGAFGGSVNLGGALARTGGVSASTISSLNTVTGNQVTIAFWANVNSESVGSNPFTISNSNNSVGTRILQAHLEWSDGTTYFDAAWDVSSANRVSGDLGDVSSDLNHYIFTYDGDAGQMAIYKNNVLQFSNNSAPGGAINWAGIQNFELGAFSFNNGLWAGEMDDFAMWNEVLDEQDRTQIFNSGVASIPEPSGAALLGLAGLGFILRRRR</sequence>
<evidence type="ECO:0000256" key="1">
    <source>
        <dbReference type="SAM" id="SignalP"/>
    </source>
</evidence>
<dbReference type="Proteomes" id="UP001424741">
    <property type="component" value="Unassembled WGS sequence"/>
</dbReference>
<evidence type="ECO:0008006" key="4">
    <source>
        <dbReference type="Google" id="ProtNLM"/>
    </source>
</evidence>
<dbReference type="SUPFAM" id="SSF49899">
    <property type="entry name" value="Concanavalin A-like lectins/glucanases"/>
    <property type="match status" value="1"/>
</dbReference>
<keyword evidence="1" id="KW-0732">Signal</keyword>
<comment type="caution">
    <text evidence="2">The sequence shown here is derived from an EMBL/GenBank/DDBJ whole genome shotgun (WGS) entry which is preliminary data.</text>
</comment>
<evidence type="ECO:0000313" key="2">
    <source>
        <dbReference type="EMBL" id="GAA5496502.1"/>
    </source>
</evidence>
<dbReference type="Pfam" id="PF13385">
    <property type="entry name" value="Laminin_G_3"/>
    <property type="match status" value="1"/>
</dbReference>
<dbReference type="InterPro" id="IPR013424">
    <property type="entry name" value="Ice-binding_C"/>
</dbReference>
<feature type="signal peptide" evidence="1">
    <location>
        <begin position="1"/>
        <end position="20"/>
    </location>
</feature>
<organism evidence="2 3">
    <name type="scientific">Rubritalea halochordaticola</name>
    <dbReference type="NCBI Taxonomy" id="714537"/>
    <lineage>
        <taxon>Bacteria</taxon>
        <taxon>Pseudomonadati</taxon>
        <taxon>Verrucomicrobiota</taxon>
        <taxon>Verrucomicrobiia</taxon>
        <taxon>Verrucomicrobiales</taxon>
        <taxon>Rubritaleaceae</taxon>
        <taxon>Rubritalea</taxon>
    </lineage>
</organism>
<gene>
    <name evidence="2" type="ORF">Rhal01_02686</name>
</gene>
<accession>A0ABP9V575</accession>
<dbReference type="NCBIfam" id="TIGR02595">
    <property type="entry name" value="PEP_CTERM"/>
    <property type="match status" value="1"/>
</dbReference>
<feature type="chain" id="PRO_5045550792" description="PEP-CTERM sorting domain-containing protein" evidence="1">
    <location>
        <begin position="21"/>
        <end position="267"/>
    </location>
</feature>
<protein>
    <recommendedName>
        <fullName evidence="4">PEP-CTERM sorting domain-containing protein</fullName>
    </recommendedName>
</protein>
<keyword evidence="3" id="KW-1185">Reference proteome</keyword>
<reference evidence="2 3" key="1">
    <citation type="submission" date="2024-02" db="EMBL/GenBank/DDBJ databases">
        <title>Rubritalea halochordaticola NBRC 107102.</title>
        <authorList>
            <person name="Ichikawa N."/>
            <person name="Katano-Makiyama Y."/>
            <person name="Hidaka K."/>
        </authorList>
    </citation>
    <scope>NUCLEOTIDE SEQUENCE [LARGE SCALE GENOMIC DNA]</scope>
    <source>
        <strain evidence="2 3">NBRC 107102</strain>
    </source>
</reference>
<dbReference type="InterPro" id="IPR013320">
    <property type="entry name" value="ConA-like_dom_sf"/>
</dbReference>